<organism evidence="1 2">
    <name type="scientific">Larimichthys crocea</name>
    <name type="common">Large yellow croaker</name>
    <name type="synonym">Pseudosciaena crocea</name>
    <dbReference type="NCBI Taxonomy" id="215358"/>
    <lineage>
        <taxon>Eukaryota</taxon>
        <taxon>Metazoa</taxon>
        <taxon>Chordata</taxon>
        <taxon>Craniata</taxon>
        <taxon>Vertebrata</taxon>
        <taxon>Euteleostomi</taxon>
        <taxon>Actinopterygii</taxon>
        <taxon>Neopterygii</taxon>
        <taxon>Teleostei</taxon>
        <taxon>Neoteleostei</taxon>
        <taxon>Acanthomorphata</taxon>
        <taxon>Eupercaria</taxon>
        <taxon>Sciaenidae</taxon>
        <taxon>Larimichthys</taxon>
    </lineage>
</organism>
<reference evidence="1" key="1">
    <citation type="submission" date="2018-11" db="EMBL/GenBank/DDBJ databases">
        <title>The sequence and de novo assembly of Larimichthys crocea genome using PacBio and Hi-C technologies.</title>
        <authorList>
            <person name="Xu P."/>
            <person name="Chen B."/>
            <person name="Zhou Z."/>
            <person name="Ke Q."/>
            <person name="Wu Y."/>
            <person name="Bai H."/>
            <person name="Pu F."/>
        </authorList>
    </citation>
    <scope>NUCLEOTIDE SEQUENCE</scope>
    <source>
        <tissue evidence="1">Muscle</tissue>
    </source>
</reference>
<evidence type="ECO:0000313" key="2">
    <source>
        <dbReference type="Proteomes" id="UP000793456"/>
    </source>
</evidence>
<gene>
    <name evidence="1" type="ORF">E3U43_014520</name>
</gene>
<comment type="caution">
    <text evidence="1">The sequence shown here is derived from an EMBL/GenBank/DDBJ whole genome shotgun (WGS) entry which is preliminary data.</text>
</comment>
<proteinExistence type="predicted"/>
<accession>A0ACD3QP76</accession>
<evidence type="ECO:0000313" key="1">
    <source>
        <dbReference type="EMBL" id="TMS08973.1"/>
    </source>
</evidence>
<dbReference type="EMBL" id="CM011689">
    <property type="protein sequence ID" value="TMS08973.1"/>
    <property type="molecule type" value="Genomic_DNA"/>
</dbReference>
<protein>
    <submittedName>
        <fullName evidence="1">Uncharacterized protein</fullName>
    </submittedName>
</protein>
<name>A0ACD3QP76_LARCR</name>
<sequence>MSHVVHPPESVYNLIPREEVQTQKTSRYVSKYRPIVVHERKSVKDDMRTMGPAKVEVPSPDKYLKKHSKEPKLPEKTECTKKARSAGTVRKPPVPARTDNPPMGIHTKRDFIKTATGFANEAPAYLRGHQQGTQAATREFRTCPKVHQEKVNILSKVCCFYSQHYGEVPDYLQQRNEEERQAQEEYDNFVREQRERGAMNHLSDEKRQVILQTLKKNWDQLHREYQGLSFVMDNMSKRSHKDRLEVAMKKLENDIKLFERFKTIYISNN</sequence>
<keyword evidence="2" id="KW-1185">Reference proteome</keyword>
<dbReference type="Proteomes" id="UP000793456">
    <property type="component" value="Chromosome XVI"/>
</dbReference>